<organism evidence="4 5">
    <name type="scientific">Cryobacterium zhongshanensis</name>
    <dbReference type="NCBI Taxonomy" id="2928153"/>
    <lineage>
        <taxon>Bacteria</taxon>
        <taxon>Bacillati</taxon>
        <taxon>Actinomycetota</taxon>
        <taxon>Actinomycetes</taxon>
        <taxon>Micrococcales</taxon>
        <taxon>Microbacteriaceae</taxon>
        <taxon>Cryobacterium</taxon>
    </lineage>
</organism>
<dbReference type="SUPFAM" id="SSF51445">
    <property type="entry name" value="(Trans)glycosidases"/>
    <property type="match status" value="1"/>
</dbReference>
<dbReference type="InterPro" id="IPR003610">
    <property type="entry name" value="CBM5/12"/>
</dbReference>
<dbReference type="SUPFAM" id="SSF51055">
    <property type="entry name" value="Carbohydrate binding domain"/>
    <property type="match status" value="2"/>
</dbReference>
<evidence type="ECO:0000259" key="3">
    <source>
        <dbReference type="SMART" id="SM00495"/>
    </source>
</evidence>
<dbReference type="Proteomes" id="UP001165341">
    <property type="component" value="Unassembled WGS sequence"/>
</dbReference>
<proteinExistence type="predicted"/>
<keyword evidence="2" id="KW-0472">Membrane</keyword>
<dbReference type="Gene3D" id="2.10.10.20">
    <property type="entry name" value="Carbohydrate-binding module superfamily 5/12"/>
    <property type="match status" value="2"/>
</dbReference>
<evidence type="ECO:0000256" key="1">
    <source>
        <dbReference type="ARBA" id="ARBA00022801"/>
    </source>
</evidence>
<feature type="domain" description="Chitin-binding type-3" evidence="3">
    <location>
        <begin position="393"/>
        <end position="441"/>
    </location>
</feature>
<keyword evidence="5" id="KW-1185">Reference proteome</keyword>
<sequence>MSTRFPGRRLSIIRLIGVFAVAACLVFAGFQGWNQIADAASVSAKPWMAGYVDVTATPSLAFENPVSIAGDNVVLSFIVADPTDACTPTWGTFYTMAAAESDLDLDRRVARRTQQGGEVIVSFGGAINQELAVACTDPEKLQAAYASVIERYKPSTIDLDLEGANLTDVDAGARRGVALAALQKAAAASAAPLAIWLTLPTTPTGLTEDGTNAVTQLLTEGVNLSGVNLMTMDFGASRAAGQSMADAATNALQSAHGQLSTLYRRVGQPLGSKALWNKLGATAMIGQNDVPGEIFTLADGVALNDFAIANGVGRMSMWSLNRDASCGANYPDVKQVSDSCSGVEQGSVLFADVLGASFTGSPAASAGDSSTAQPTAVATDTAAATDDPATSPYRIWSVTIAYPKGTRVVWHHNVYSAKYWTQGDLPDNPVLQASETPWRLIGPVLAGETPVPTLTLPAGSYPEWSGTTIYTKGQRVLFETGAFEAKWWTQGDSPDAAAENPDASPWAALTDAQLRVLLGLPAIPADTDSIG</sequence>
<dbReference type="GO" id="GO:0005576">
    <property type="term" value="C:extracellular region"/>
    <property type="evidence" value="ECO:0007669"/>
    <property type="project" value="InterPro"/>
</dbReference>
<feature type="domain" description="Chitin-binding type-3" evidence="3">
    <location>
        <begin position="461"/>
        <end position="509"/>
    </location>
</feature>
<dbReference type="PANTHER" id="PTHR42976">
    <property type="entry name" value="BIFUNCTIONAL CHITINASE/LYSOZYME-RELATED"/>
    <property type="match status" value="1"/>
</dbReference>
<dbReference type="Gene3D" id="3.20.20.80">
    <property type="entry name" value="Glycosidases"/>
    <property type="match status" value="1"/>
</dbReference>
<dbReference type="AlphaFoldDB" id="A0AA41QW35"/>
<evidence type="ECO:0000313" key="5">
    <source>
        <dbReference type="Proteomes" id="UP001165341"/>
    </source>
</evidence>
<dbReference type="GO" id="GO:0004553">
    <property type="term" value="F:hydrolase activity, hydrolyzing O-glycosyl compounds"/>
    <property type="evidence" value="ECO:0007669"/>
    <property type="project" value="InterPro"/>
</dbReference>
<dbReference type="InterPro" id="IPR052750">
    <property type="entry name" value="GH18_Chitinase"/>
</dbReference>
<keyword evidence="2" id="KW-1133">Transmembrane helix</keyword>
<dbReference type="InterPro" id="IPR017853">
    <property type="entry name" value="GH"/>
</dbReference>
<name>A0AA41QW35_9MICO</name>
<reference evidence="4" key="1">
    <citation type="submission" date="2022-03" db="EMBL/GenBank/DDBJ databases">
        <title>Cryobacterium sp. nov. strain ZS14-85, isolated from Antarctic soil.</title>
        <authorList>
            <person name="Li J."/>
            <person name="Niu G."/>
        </authorList>
    </citation>
    <scope>NUCLEOTIDE SEQUENCE</scope>
    <source>
        <strain evidence="4">ZS14-85</strain>
    </source>
</reference>
<feature type="transmembrane region" description="Helical" evidence="2">
    <location>
        <begin position="12"/>
        <end position="33"/>
    </location>
</feature>
<dbReference type="SMART" id="SM00495">
    <property type="entry name" value="ChtBD3"/>
    <property type="match status" value="2"/>
</dbReference>
<evidence type="ECO:0000313" key="4">
    <source>
        <dbReference type="EMBL" id="MCI4658173.1"/>
    </source>
</evidence>
<protein>
    <submittedName>
        <fullName evidence="4">Glycosyl hydrolase family 18</fullName>
    </submittedName>
</protein>
<dbReference type="PANTHER" id="PTHR42976:SF1">
    <property type="entry name" value="GH18 DOMAIN-CONTAINING PROTEIN-RELATED"/>
    <property type="match status" value="1"/>
</dbReference>
<comment type="caution">
    <text evidence="4">The sequence shown here is derived from an EMBL/GenBank/DDBJ whole genome shotgun (WGS) entry which is preliminary data.</text>
</comment>
<dbReference type="GO" id="GO:0005975">
    <property type="term" value="P:carbohydrate metabolic process"/>
    <property type="evidence" value="ECO:0007669"/>
    <property type="project" value="InterPro"/>
</dbReference>
<dbReference type="EMBL" id="JALGAR010000002">
    <property type="protein sequence ID" value="MCI4658173.1"/>
    <property type="molecule type" value="Genomic_DNA"/>
</dbReference>
<keyword evidence="1 4" id="KW-0378">Hydrolase</keyword>
<dbReference type="GO" id="GO:0030246">
    <property type="term" value="F:carbohydrate binding"/>
    <property type="evidence" value="ECO:0007669"/>
    <property type="project" value="InterPro"/>
</dbReference>
<dbReference type="InterPro" id="IPR036573">
    <property type="entry name" value="CBM_sf_5/12"/>
</dbReference>
<gene>
    <name evidence="4" type="ORF">MQH31_10180</name>
</gene>
<keyword evidence="2" id="KW-0812">Transmembrane</keyword>
<accession>A0AA41QW35</accession>
<dbReference type="CDD" id="cd06543">
    <property type="entry name" value="GH18_PF-ChiA-like"/>
    <property type="match status" value="1"/>
</dbReference>
<dbReference type="RefSeq" id="WP_243011938.1">
    <property type="nucleotide sequence ID" value="NZ_JALGAR010000002.1"/>
</dbReference>
<evidence type="ECO:0000256" key="2">
    <source>
        <dbReference type="SAM" id="Phobius"/>
    </source>
</evidence>
<dbReference type="CDD" id="cd12215">
    <property type="entry name" value="ChiC_BD"/>
    <property type="match status" value="2"/>
</dbReference>